<dbReference type="GO" id="GO:0009103">
    <property type="term" value="P:lipopolysaccharide biosynthetic process"/>
    <property type="evidence" value="ECO:0007669"/>
    <property type="project" value="TreeGrafter"/>
</dbReference>
<dbReference type="PANTHER" id="PTHR46401">
    <property type="entry name" value="GLYCOSYLTRANSFERASE WBBK-RELATED"/>
    <property type="match status" value="1"/>
</dbReference>
<dbReference type="InterPro" id="IPR028098">
    <property type="entry name" value="Glyco_trans_4-like_N"/>
</dbReference>
<evidence type="ECO:0000256" key="1">
    <source>
        <dbReference type="ARBA" id="ARBA00022676"/>
    </source>
</evidence>
<evidence type="ECO:0000256" key="2">
    <source>
        <dbReference type="ARBA" id="ARBA00022679"/>
    </source>
</evidence>
<dbReference type="PANTHER" id="PTHR46401:SF2">
    <property type="entry name" value="GLYCOSYLTRANSFERASE WBBK-RELATED"/>
    <property type="match status" value="1"/>
</dbReference>
<accession>A0A7Y2LZS8</accession>
<feature type="domain" description="Glycosyl transferase family 1" evidence="3">
    <location>
        <begin position="160"/>
        <end position="313"/>
    </location>
</feature>
<evidence type="ECO:0000313" key="6">
    <source>
        <dbReference type="Proteomes" id="UP000543598"/>
    </source>
</evidence>
<dbReference type="EMBL" id="JABEMB010000010">
    <property type="protein sequence ID" value="NNH03886.1"/>
    <property type="molecule type" value="Genomic_DNA"/>
</dbReference>
<dbReference type="GO" id="GO:0016757">
    <property type="term" value="F:glycosyltransferase activity"/>
    <property type="evidence" value="ECO:0007669"/>
    <property type="project" value="UniProtKB-KW"/>
</dbReference>
<evidence type="ECO:0000313" key="5">
    <source>
        <dbReference type="EMBL" id="NNH03886.1"/>
    </source>
</evidence>
<dbReference type="Pfam" id="PF13439">
    <property type="entry name" value="Glyco_transf_4"/>
    <property type="match status" value="1"/>
</dbReference>
<proteinExistence type="predicted"/>
<protein>
    <submittedName>
        <fullName evidence="5">Glycosyltransferase family 4 protein</fullName>
    </submittedName>
</protein>
<dbReference type="Pfam" id="PF00534">
    <property type="entry name" value="Glycos_transf_1"/>
    <property type="match status" value="1"/>
</dbReference>
<reference evidence="5 6" key="1">
    <citation type="submission" date="2020-05" db="EMBL/GenBank/DDBJ databases">
        <title>MicrobeNet Type strains.</title>
        <authorList>
            <person name="Nicholson A.C."/>
        </authorList>
    </citation>
    <scope>NUCLEOTIDE SEQUENCE [LARGE SCALE GENOMIC DNA]</scope>
    <source>
        <strain evidence="5 6">JCM 14282</strain>
    </source>
</reference>
<name>A0A7Y2LZS8_9MICO</name>
<keyword evidence="2 5" id="KW-0808">Transferase</keyword>
<dbReference type="Gene3D" id="3.40.50.2000">
    <property type="entry name" value="Glycogen Phosphorylase B"/>
    <property type="match status" value="2"/>
</dbReference>
<keyword evidence="6" id="KW-1185">Reference proteome</keyword>
<dbReference type="Proteomes" id="UP000543598">
    <property type="component" value="Unassembled WGS sequence"/>
</dbReference>
<dbReference type="InterPro" id="IPR001296">
    <property type="entry name" value="Glyco_trans_1"/>
</dbReference>
<organism evidence="5 6">
    <name type="scientific">Microbacterium ulmi</name>
    <dbReference type="NCBI Taxonomy" id="179095"/>
    <lineage>
        <taxon>Bacteria</taxon>
        <taxon>Bacillati</taxon>
        <taxon>Actinomycetota</taxon>
        <taxon>Actinomycetes</taxon>
        <taxon>Micrococcales</taxon>
        <taxon>Microbacteriaceae</taxon>
        <taxon>Microbacterium</taxon>
    </lineage>
</organism>
<dbReference type="AlphaFoldDB" id="A0A7Y2LZS8"/>
<sequence length="338" mass="35320">MTVVHVVVPDAIDDPARVSGGGVYDRHVRDGLRLTGWDVRVDSVEPAQEHVARVLTAIPDGALALVDGLVAVRAPAAIEAASRRIAVVVLAHMLASALSDADADGERRALAAARCVIATSPWTRAELVRRGLVDPDRIEVAVPGTDAAPVAAGTATGGHLLAVGVVAPHKGHDLLVRALADLGDLEGWRCTIAGSTETDPDFADRIAADAADAGIGGRVVLAGVLTDEGLEEAYAEADVLVAPSRVESYGIAIADALRHGVPVVATATGGIPQAFGDRRAVVLLPPDEPFALSLALRRWMIDPVLRARLKADAVRERDTLPRWDEAVAHVAQVLESVR</sequence>
<feature type="domain" description="Glycosyltransferase subfamily 4-like N-terminal" evidence="4">
    <location>
        <begin position="76"/>
        <end position="147"/>
    </location>
</feature>
<evidence type="ECO:0000259" key="4">
    <source>
        <dbReference type="Pfam" id="PF13439"/>
    </source>
</evidence>
<evidence type="ECO:0000259" key="3">
    <source>
        <dbReference type="Pfam" id="PF00534"/>
    </source>
</evidence>
<keyword evidence="1" id="KW-0328">Glycosyltransferase</keyword>
<dbReference type="RefSeq" id="WP_167035570.1">
    <property type="nucleotide sequence ID" value="NZ_BAAANA010000002.1"/>
</dbReference>
<gene>
    <name evidence="5" type="ORF">HLA99_08500</name>
</gene>
<dbReference type="SUPFAM" id="SSF53756">
    <property type="entry name" value="UDP-Glycosyltransferase/glycogen phosphorylase"/>
    <property type="match status" value="1"/>
</dbReference>
<dbReference type="CDD" id="cd03801">
    <property type="entry name" value="GT4_PimA-like"/>
    <property type="match status" value="1"/>
</dbReference>
<comment type="caution">
    <text evidence="5">The sequence shown here is derived from an EMBL/GenBank/DDBJ whole genome shotgun (WGS) entry which is preliminary data.</text>
</comment>